<evidence type="ECO:0000259" key="1">
    <source>
        <dbReference type="Pfam" id="PF00117"/>
    </source>
</evidence>
<dbReference type="GO" id="GO:0005829">
    <property type="term" value="C:cytosol"/>
    <property type="evidence" value="ECO:0007669"/>
    <property type="project" value="TreeGrafter"/>
</dbReference>
<keyword evidence="2" id="KW-0808">Transferase</keyword>
<keyword evidence="3" id="KW-1185">Reference proteome</keyword>
<dbReference type="GO" id="GO:0016740">
    <property type="term" value="F:transferase activity"/>
    <property type="evidence" value="ECO:0007669"/>
    <property type="project" value="UniProtKB-KW"/>
</dbReference>
<dbReference type="OrthoDB" id="92161at2759"/>
<evidence type="ECO:0000313" key="2">
    <source>
        <dbReference type="EMBL" id="PFX27759.1"/>
    </source>
</evidence>
<dbReference type="PANTHER" id="PTHR42695:SF5">
    <property type="entry name" value="GLUTAMINE AMIDOTRANSFERASE YLR126C-RELATED"/>
    <property type="match status" value="1"/>
</dbReference>
<evidence type="ECO:0000313" key="3">
    <source>
        <dbReference type="Proteomes" id="UP000225706"/>
    </source>
</evidence>
<dbReference type="STRING" id="50429.A0A2B4SF79"/>
<feature type="domain" description="Glutamine amidotransferase" evidence="1">
    <location>
        <begin position="62"/>
        <end position="219"/>
    </location>
</feature>
<accession>A0A2B4SF79</accession>
<sequence>MTSSTGSCHGTRYGVVVCDNHEKWGGASSIGKRYVDIFKSKNEDEDWHIFAAIEGEVPSKEDLDTFDAFFITGSPHSANDDIKWINDLKEFISSSVNSSKVRIVGVCFGHQLIGAALGGKVTVNPSQKFVLQSEEVKTDKNFRGNKAIKELIESLNGPLRLLECHGECVATLPPGATNLAESATCHHEMIQFTENIFGIQAHPEFTVQDYKDHLIPDLFRKGRLDENGKKLCEESLLLPLDSSKMAAALKKLCQALSKYRVATIKILLCEDAEKWGGRDVMLKRHVELYHREDDEEWRGFNACGGEVPSTEDLDKYHGFIITGSHYSVNDNKEWIRKTEQFIATLAKKSPSKRLVGLCFGHQLVSKALGGVVGKNPSGKFVLQTESVKATHNSSDTNPVVSKLFENGPLGLLESHSECVTELPPDAKTIASSNSCEHEMVLFADNILGVQFHPECTAEEFEEKILPYLKSGKVFTEEDVLKTKESFKVPLDSTKVNDVLKDFLHQ</sequence>
<keyword evidence="2" id="KW-0315">Glutamine amidotransferase</keyword>
<name>A0A2B4SF79_STYPI</name>
<dbReference type="InterPro" id="IPR029062">
    <property type="entry name" value="Class_I_gatase-like"/>
</dbReference>
<protein>
    <submittedName>
        <fullName evidence="2">Putative glutamine amidotransferase YLR126C</fullName>
    </submittedName>
</protein>
<dbReference type="InterPro" id="IPR017926">
    <property type="entry name" value="GATASE"/>
</dbReference>
<dbReference type="CDD" id="cd01741">
    <property type="entry name" value="GATase1_1"/>
    <property type="match status" value="2"/>
</dbReference>
<comment type="caution">
    <text evidence="2">The sequence shown here is derived from an EMBL/GenBank/DDBJ whole genome shotgun (WGS) entry which is preliminary data.</text>
</comment>
<reference evidence="3" key="1">
    <citation type="journal article" date="2017" name="bioRxiv">
        <title>Comparative analysis of the genomes of Stylophora pistillata and Acropora digitifera provides evidence for extensive differences between species of corals.</title>
        <authorList>
            <person name="Voolstra C.R."/>
            <person name="Li Y."/>
            <person name="Liew Y.J."/>
            <person name="Baumgarten S."/>
            <person name="Zoccola D."/>
            <person name="Flot J.-F."/>
            <person name="Tambutte S."/>
            <person name="Allemand D."/>
            <person name="Aranda M."/>
        </authorList>
    </citation>
    <scope>NUCLEOTIDE SEQUENCE [LARGE SCALE GENOMIC DNA]</scope>
</reference>
<dbReference type="Gene3D" id="3.40.50.880">
    <property type="match status" value="2"/>
</dbReference>
<dbReference type="Proteomes" id="UP000225706">
    <property type="component" value="Unassembled WGS sequence"/>
</dbReference>
<organism evidence="2 3">
    <name type="scientific">Stylophora pistillata</name>
    <name type="common">Smooth cauliflower coral</name>
    <dbReference type="NCBI Taxonomy" id="50429"/>
    <lineage>
        <taxon>Eukaryota</taxon>
        <taxon>Metazoa</taxon>
        <taxon>Cnidaria</taxon>
        <taxon>Anthozoa</taxon>
        <taxon>Hexacorallia</taxon>
        <taxon>Scleractinia</taxon>
        <taxon>Astrocoeniina</taxon>
        <taxon>Pocilloporidae</taxon>
        <taxon>Stylophora</taxon>
    </lineage>
</organism>
<gene>
    <name evidence="2" type="primary">YLR126C</name>
    <name evidence="2" type="ORF">AWC38_SpisGene7544</name>
</gene>
<feature type="domain" description="Glutamine amidotransferase" evidence="1">
    <location>
        <begin position="313"/>
        <end position="465"/>
    </location>
</feature>
<dbReference type="PANTHER" id="PTHR42695">
    <property type="entry name" value="GLUTAMINE AMIDOTRANSFERASE YLR126C-RELATED"/>
    <property type="match status" value="1"/>
</dbReference>
<dbReference type="SUPFAM" id="SSF52317">
    <property type="entry name" value="Class I glutamine amidotransferase-like"/>
    <property type="match status" value="2"/>
</dbReference>
<dbReference type="EMBL" id="LSMT01000096">
    <property type="protein sequence ID" value="PFX27759.1"/>
    <property type="molecule type" value="Genomic_DNA"/>
</dbReference>
<dbReference type="PROSITE" id="PS51273">
    <property type="entry name" value="GATASE_TYPE_1"/>
    <property type="match status" value="2"/>
</dbReference>
<dbReference type="InterPro" id="IPR044992">
    <property type="entry name" value="ChyE-like"/>
</dbReference>
<proteinExistence type="predicted"/>
<dbReference type="Pfam" id="PF00117">
    <property type="entry name" value="GATase"/>
    <property type="match status" value="2"/>
</dbReference>
<dbReference type="AlphaFoldDB" id="A0A2B4SF79"/>